<name>A0A679I9A7_9RHOO</name>
<dbReference type="Pfam" id="PF20473">
    <property type="entry name" value="MmeI_Mtase"/>
    <property type="match status" value="1"/>
</dbReference>
<dbReference type="PANTHER" id="PTHR33841:SF1">
    <property type="entry name" value="DNA METHYLTRANSFERASE A"/>
    <property type="match status" value="1"/>
</dbReference>
<dbReference type="InterPro" id="IPR046816">
    <property type="entry name" value="MmeI_Mtase"/>
</dbReference>
<dbReference type="OrthoDB" id="9782445at2"/>
<organism evidence="9 10">
    <name type="scientific">Fluviibacter phosphoraccumulans</name>
    <dbReference type="NCBI Taxonomy" id="1751046"/>
    <lineage>
        <taxon>Bacteria</taxon>
        <taxon>Pseudomonadati</taxon>
        <taxon>Pseudomonadota</taxon>
        <taxon>Betaproteobacteria</taxon>
        <taxon>Rhodocyclales</taxon>
        <taxon>Fluviibacteraceae</taxon>
        <taxon>Fluviibacter</taxon>
    </lineage>
</organism>
<dbReference type="Gene3D" id="3.40.50.150">
    <property type="entry name" value="Vaccinia Virus protein VP39"/>
    <property type="match status" value="1"/>
</dbReference>
<evidence type="ECO:0000256" key="4">
    <source>
        <dbReference type="ARBA" id="ARBA00047942"/>
    </source>
</evidence>
<proteinExistence type="predicted"/>
<dbReference type="InterPro" id="IPR050953">
    <property type="entry name" value="N4_N6_ade-DNA_methylase"/>
</dbReference>
<dbReference type="PANTHER" id="PTHR33841">
    <property type="entry name" value="DNA METHYLTRANSFERASE YEEA-RELATED"/>
    <property type="match status" value="1"/>
</dbReference>
<evidence type="ECO:0000256" key="3">
    <source>
        <dbReference type="ARBA" id="ARBA00022679"/>
    </source>
</evidence>
<dbReference type="InterPro" id="IPR029063">
    <property type="entry name" value="SAM-dependent_MTases_sf"/>
</dbReference>
<evidence type="ECO:0000259" key="6">
    <source>
        <dbReference type="Pfam" id="PF20465"/>
    </source>
</evidence>
<dbReference type="REBASE" id="309122">
    <property type="entry name" value="RbaNM1ORF607P"/>
</dbReference>
<dbReference type="InterPro" id="IPR046819">
    <property type="entry name" value="MmeI_hel"/>
</dbReference>
<gene>
    <name evidence="9" type="ORF">ICHIAU1_07440</name>
</gene>
<dbReference type="GO" id="GO:0003676">
    <property type="term" value="F:nucleic acid binding"/>
    <property type="evidence" value="ECO:0007669"/>
    <property type="project" value="InterPro"/>
</dbReference>
<dbReference type="PROSITE" id="PS00092">
    <property type="entry name" value="N6_MTASE"/>
    <property type="match status" value="1"/>
</dbReference>
<dbReference type="Pfam" id="PF20466">
    <property type="entry name" value="MmeI_TRD"/>
    <property type="match status" value="1"/>
</dbReference>
<comment type="catalytic activity">
    <reaction evidence="4">
        <text>a 2'-deoxyadenosine in DNA + S-adenosyl-L-methionine = an N(6)-methyl-2'-deoxyadenosine in DNA + S-adenosyl-L-homocysteine + H(+)</text>
        <dbReference type="Rhea" id="RHEA:15197"/>
        <dbReference type="Rhea" id="RHEA-COMP:12418"/>
        <dbReference type="Rhea" id="RHEA-COMP:12419"/>
        <dbReference type="ChEBI" id="CHEBI:15378"/>
        <dbReference type="ChEBI" id="CHEBI:57856"/>
        <dbReference type="ChEBI" id="CHEBI:59789"/>
        <dbReference type="ChEBI" id="CHEBI:90615"/>
        <dbReference type="ChEBI" id="CHEBI:90616"/>
        <dbReference type="EC" id="2.1.1.72"/>
    </reaction>
</comment>
<evidence type="ECO:0000259" key="7">
    <source>
        <dbReference type="Pfam" id="PF20466"/>
    </source>
</evidence>
<feature type="domain" description="MmeI-like DNA-methyltransferase" evidence="8">
    <location>
        <begin position="344"/>
        <end position="582"/>
    </location>
</feature>
<keyword evidence="3 9" id="KW-0808">Transferase</keyword>
<dbReference type="SUPFAM" id="SSF53335">
    <property type="entry name" value="S-adenosyl-L-methionine-dependent methyltransferases"/>
    <property type="match status" value="1"/>
</dbReference>
<dbReference type="RefSeq" id="WP_162050753.1">
    <property type="nucleotide sequence ID" value="NZ_AP019011.1"/>
</dbReference>
<dbReference type="REBASE" id="374163">
    <property type="entry name" value="RbaAU1ORF7440P"/>
</dbReference>
<dbReference type="EC" id="2.1.1.72" evidence="1"/>
<keyword evidence="10" id="KW-1185">Reference proteome</keyword>
<dbReference type="EMBL" id="AP022345">
    <property type="protein sequence ID" value="BBU68461.1"/>
    <property type="molecule type" value="Genomic_DNA"/>
</dbReference>
<dbReference type="InterPro" id="IPR046820">
    <property type="entry name" value="MmeI_TRD"/>
</dbReference>
<dbReference type="InterPro" id="IPR002052">
    <property type="entry name" value="DNA_methylase_N6_adenine_CS"/>
</dbReference>
<keyword evidence="2 9" id="KW-0489">Methyltransferase</keyword>
<dbReference type="CDD" id="cd02440">
    <property type="entry name" value="AdoMet_MTases"/>
    <property type="match status" value="1"/>
</dbReference>
<reference evidence="10" key="1">
    <citation type="submission" date="2020-01" db="EMBL/GenBank/DDBJ databases">
        <title>Phosphoaccumulans saitamaens gen. nov., sp. nov., a polyphosphate accumulating bacterium isolated from surface river water.</title>
        <authorList>
            <person name="Watanabe K."/>
            <person name="Suda W."/>
        </authorList>
    </citation>
    <scope>NUCLEOTIDE SEQUENCE [LARGE SCALE GENOMIC DNA]</scope>
    <source>
        <strain evidence="10">ICHIAU1</strain>
    </source>
</reference>
<feature type="domain" description="MmeI-like target recognition" evidence="7">
    <location>
        <begin position="680"/>
        <end position="839"/>
    </location>
</feature>
<evidence type="ECO:0000313" key="9">
    <source>
        <dbReference type="EMBL" id="BBU68461.1"/>
    </source>
</evidence>
<dbReference type="AlphaFoldDB" id="A0A679I9A7"/>
<feature type="domain" description="MmeI-like N-terminal" evidence="5">
    <location>
        <begin position="1"/>
        <end position="172"/>
    </location>
</feature>
<evidence type="ECO:0000259" key="8">
    <source>
        <dbReference type="Pfam" id="PF20473"/>
    </source>
</evidence>
<evidence type="ECO:0000313" key="10">
    <source>
        <dbReference type="Proteomes" id="UP000463961"/>
    </source>
</evidence>
<dbReference type="GO" id="GO:0032259">
    <property type="term" value="P:methylation"/>
    <property type="evidence" value="ECO:0007669"/>
    <property type="project" value="UniProtKB-KW"/>
</dbReference>
<feature type="domain" description="MmeI-like helicase spacer" evidence="6">
    <location>
        <begin position="179"/>
        <end position="247"/>
    </location>
</feature>
<evidence type="ECO:0000259" key="5">
    <source>
        <dbReference type="Pfam" id="PF20464"/>
    </source>
</evidence>
<dbReference type="Pfam" id="PF20465">
    <property type="entry name" value="MmeI_hel"/>
    <property type="match status" value="1"/>
</dbReference>
<dbReference type="InterPro" id="IPR046817">
    <property type="entry name" value="MmeI_N"/>
</dbReference>
<protein>
    <recommendedName>
        <fullName evidence="1">site-specific DNA-methyltransferase (adenine-specific)</fullName>
        <ecNumber evidence="1">2.1.1.72</ecNumber>
    </recommendedName>
</protein>
<dbReference type="Proteomes" id="UP000463961">
    <property type="component" value="Chromosome"/>
</dbReference>
<evidence type="ECO:0000256" key="1">
    <source>
        <dbReference type="ARBA" id="ARBA00011900"/>
    </source>
</evidence>
<dbReference type="GO" id="GO:0009007">
    <property type="term" value="F:site-specific DNA-methyltransferase (adenine-specific) activity"/>
    <property type="evidence" value="ECO:0007669"/>
    <property type="project" value="UniProtKB-EC"/>
</dbReference>
<dbReference type="Pfam" id="PF20464">
    <property type="entry name" value="MmeI_N"/>
    <property type="match status" value="1"/>
</dbReference>
<evidence type="ECO:0000256" key="2">
    <source>
        <dbReference type="ARBA" id="ARBA00022603"/>
    </source>
</evidence>
<accession>A0A679I9A7</accession>
<sequence length="974" mass="108773">MTPEAFIARWKDNALTERAGAQAHFDDLCDLLGVAKPRDPEHYCFERGAKKSGGGDGWADVWKRGCFGWENKKPGRDLKAALKQLTDYALELENPPLLVVSDRERIEIHTAFTGYPDEPRLIHLADIGQPENLQILRWVFTDPEKLKPTKSLAAITEDAAGKFGSLAEALRERGNPPDQVAHFLTQCLFCMFAEDENLLPRGIFTSLLDKAVDIERATNRIAALFQAMQTGGDYGDAEIRWFNGGLFETVAVPQLMLSDLVTLRAAAHMDWRAIDPSIFGTLFERGLNPKKRSQLGAHYTDPATIMKLVEPVIIRPLMAEWATHRDSIRKLLDKSKKQGDKAYKDANAEFHQFLERLKNYRVLDAACGSGNFLYVALKTLKDIERRVNTEAEQLGLQRQIGIECGPANVLGIELDPYAAELARVTVWIGEIQWMLQNGYPVSDKPILKPLHNIENRDALLNADGTEAQWPKTDAIIGNPPFLGGSKKSGELGKTYFDALNKVYDKDVPGGADLVCYWFDKGRKQILAGDALATGLVSTNSIRGGSNRKVLDAIVSDMVIFDAWADEPWVNDGAAVRVSLVCFGMAGSATRHADVAQTPLRDDSLLPHAGQPISYLDGRSVARINSDLVSTDDVDLTSATRLLENSKTAYLGMKKGGAFDIAKELALAWMTQPNPNGIPNSEVIKPWVNGTDIVKGLQGKWIVDFGNEMPESSASLFEAPFQHVVQHVKPERLLNNREIRRRYWWRFSEPMPAIRSAISDLEHVIVTPRVSKHRIFSWRSSKIIPDDGVGLIARADDTTFGILHSRFHELWSLRMCTWLGVGNDPRYTPTTCFETFPFPAHLTPKDTSGWRGVIPADCLMKAVAEKISAAAEKLNSLREAWLNPPEWVEWVITPEEEKAGFPKRPVAKPGHEADVKKRTLTNLYNARPAWLDMAHKELDAAVAEAYGWMDYTPEMSDEEILRRLLALNLERSAKN</sequence>